<dbReference type="SMART" id="SM00449">
    <property type="entry name" value="SPRY"/>
    <property type="match status" value="1"/>
</dbReference>
<name>A0ABD2JTD0_HETSC</name>
<evidence type="ECO:0000256" key="1">
    <source>
        <dbReference type="SAM" id="Coils"/>
    </source>
</evidence>
<dbReference type="SUPFAM" id="SSF49899">
    <property type="entry name" value="Concanavalin A-like lectins/glucanases"/>
    <property type="match status" value="1"/>
</dbReference>
<dbReference type="InterPro" id="IPR001870">
    <property type="entry name" value="B30.2/SPRY"/>
</dbReference>
<sequence>MSSVGSSKGLQMNDQQQQQESVPDSEKVIRQLRAKIAELEAANLRMSSSTASFDVFSSPNGDEESDSFEGQNEQNGGEHNDKRIEQLEKRVLQTENNHQQLLTENNSMREKMAQMEKEQRKMADRQQNDLMSLCAKFEALKQKQTSDSEQMDTAREEILVKIDELVDLSINNRAFRFKFAAMENIVGVLKDRFEKKLLNAVHPNFRGSIAEVFTNPAQNCWDANACHNDLTLIGADSLIVRYKAEGNNQCALFSWPWRSVFAKCAIPSIRFGIFFYEVKIMNMKNYIRIGFATKHMPLDKGVGDCPTTYSYDNATHFFFCGTKIGGNRKFHRDDVIGCGVNLVTGRIIFTKNGQRLDTADLFASPPIDQLFPCVSLLDPGDMIEANFGPIFKFNPANI</sequence>
<dbReference type="Proteomes" id="UP001620645">
    <property type="component" value="Unassembled WGS sequence"/>
</dbReference>
<dbReference type="InterPro" id="IPR003877">
    <property type="entry name" value="SPRY_dom"/>
</dbReference>
<keyword evidence="1" id="KW-0175">Coiled coil</keyword>
<feature type="coiled-coil region" evidence="1">
    <location>
        <begin position="84"/>
        <end position="143"/>
    </location>
</feature>
<evidence type="ECO:0000313" key="5">
    <source>
        <dbReference type="Proteomes" id="UP001620645"/>
    </source>
</evidence>
<feature type="domain" description="B30.2/SPRY" evidence="3">
    <location>
        <begin position="199"/>
        <end position="392"/>
    </location>
</feature>
<keyword evidence="5" id="KW-1185">Reference proteome</keyword>
<evidence type="ECO:0000313" key="4">
    <source>
        <dbReference type="EMBL" id="KAL3093668.1"/>
    </source>
</evidence>
<feature type="region of interest" description="Disordered" evidence="2">
    <location>
        <begin position="1"/>
        <end position="26"/>
    </location>
</feature>
<comment type="caution">
    <text evidence="4">The sequence shown here is derived from an EMBL/GenBank/DDBJ whole genome shotgun (WGS) entry which is preliminary data.</text>
</comment>
<feature type="region of interest" description="Disordered" evidence="2">
    <location>
        <begin position="42"/>
        <end position="80"/>
    </location>
</feature>
<dbReference type="Gene3D" id="2.60.120.920">
    <property type="match status" value="1"/>
</dbReference>
<feature type="compositionally biased region" description="Polar residues" evidence="2">
    <location>
        <begin position="1"/>
        <end position="22"/>
    </location>
</feature>
<dbReference type="InterPro" id="IPR043136">
    <property type="entry name" value="B30.2/SPRY_sf"/>
</dbReference>
<feature type="compositionally biased region" description="Low complexity" evidence="2">
    <location>
        <begin position="47"/>
        <end position="58"/>
    </location>
</feature>
<dbReference type="InterPro" id="IPR044736">
    <property type="entry name" value="Gid1/RanBPM/SPLA_SPRY"/>
</dbReference>
<proteinExistence type="predicted"/>
<evidence type="ECO:0000259" key="3">
    <source>
        <dbReference type="PROSITE" id="PS50188"/>
    </source>
</evidence>
<dbReference type="InterPro" id="IPR013320">
    <property type="entry name" value="ConA-like_dom_sf"/>
</dbReference>
<evidence type="ECO:0000256" key="2">
    <source>
        <dbReference type="SAM" id="MobiDB-lite"/>
    </source>
</evidence>
<organism evidence="4 5">
    <name type="scientific">Heterodera schachtii</name>
    <name type="common">Sugarbeet cyst nematode worm</name>
    <name type="synonym">Tylenchus schachtii</name>
    <dbReference type="NCBI Taxonomy" id="97005"/>
    <lineage>
        <taxon>Eukaryota</taxon>
        <taxon>Metazoa</taxon>
        <taxon>Ecdysozoa</taxon>
        <taxon>Nematoda</taxon>
        <taxon>Chromadorea</taxon>
        <taxon>Rhabditida</taxon>
        <taxon>Tylenchina</taxon>
        <taxon>Tylenchomorpha</taxon>
        <taxon>Tylenchoidea</taxon>
        <taxon>Heteroderidae</taxon>
        <taxon>Heteroderinae</taxon>
        <taxon>Heterodera</taxon>
    </lineage>
</organism>
<gene>
    <name evidence="4" type="ORF">niasHS_006230</name>
</gene>
<dbReference type="AlphaFoldDB" id="A0ABD2JTD0"/>
<dbReference type="CDD" id="cd12885">
    <property type="entry name" value="SPRY_RanBP_like"/>
    <property type="match status" value="1"/>
</dbReference>
<reference evidence="4 5" key="1">
    <citation type="submission" date="2024-10" db="EMBL/GenBank/DDBJ databases">
        <authorList>
            <person name="Kim D."/>
        </authorList>
    </citation>
    <scope>NUCLEOTIDE SEQUENCE [LARGE SCALE GENOMIC DNA]</scope>
    <source>
        <strain evidence="4">Taebaek</strain>
    </source>
</reference>
<accession>A0ABD2JTD0</accession>
<protein>
    <recommendedName>
        <fullName evidence="3">B30.2/SPRY domain-containing protein</fullName>
    </recommendedName>
</protein>
<dbReference type="Pfam" id="PF00622">
    <property type="entry name" value="SPRY"/>
    <property type="match status" value="1"/>
</dbReference>
<dbReference type="PROSITE" id="PS50188">
    <property type="entry name" value="B302_SPRY"/>
    <property type="match status" value="1"/>
</dbReference>
<dbReference type="EMBL" id="JBICCN010000107">
    <property type="protein sequence ID" value="KAL3093668.1"/>
    <property type="molecule type" value="Genomic_DNA"/>
</dbReference>